<proteinExistence type="predicted"/>
<evidence type="ECO:0000313" key="3">
    <source>
        <dbReference type="Proteomes" id="UP000307602"/>
    </source>
</evidence>
<protein>
    <recommendedName>
        <fullName evidence="1">DUF7793 domain-containing protein</fullName>
    </recommendedName>
</protein>
<keyword evidence="3" id="KW-1185">Reference proteome</keyword>
<dbReference type="Gene3D" id="3.40.970.30">
    <property type="entry name" value="yp_829618.1 like domains"/>
    <property type="match status" value="1"/>
</dbReference>
<name>A0A4S1DVE4_9FLAO</name>
<reference evidence="2 3" key="1">
    <citation type="submission" date="2019-04" db="EMBL/GenBank/DDBJ databases">
        <authorList>
            <person name="Liu A."/>
        </authorList>
    </citation>
    <scope>NUCLEOTIDE SEQUENCE [LARGE SCALE GENOMIC DNA]</scope>
    <source>
        <strain evidence="2 3">RZ03</strain>
    </source>
</reference>
<dbReference type="EMBL" id="SRSO01000024">
    <property type="protein sequence ID" value="TGV01402.1"/>
    <property type="molecule type" value="Genomic_DNA"/>
</dbReference>
<dbReference type="AlphaFoldDB" id="A0A4S1DVE4"/>
<organism evidence="2 3">
    <name type="scientific">Flavivirga rizhaonensis</name>
    <dbReference type="NCBI Taxonomy" id="2559571"/>
    <lineage>
        <taxon>Bacteria</taxon>
        <taxon>Pseudomonadati</taxon>
        <taxon>Bacteroidota</taxon>
        <taxon>Flavobacteriia</taxon>
        <taxon>Flavobacteriales</taxon>
        <taxon>Flavobacteriaceae</taxon>
        <taxon>Flavivirga</taxon>
    </lineage>
</organism>
<gene>
    <name evidence="2" type="ORF">EM932_15855</name>
</gene>
<accession>A0A4S1DVE4</accession>
<sequence length="127" mass="14548">MPNNVKENEYAKFWIEENILYTIHKNGVSLDETAAMKIVEDRLSLQQGKSFLIFTDVRGIKSTDKSARNYFAMEGSVLIKAVALLVNSPLENTLSQFFIKANNPAFMIKTFTEKEDTLEFLNNYNLN</sequence>
<dbReference type="Proteomes" id="UP000307602">
    <property type="component" value="Unassembled WGS sequence"/>
</dbReference>
<evidence type="ECO:0000259" key="1">
    <source>
        <dbReference type="Pfam" id="PF25056"/>
    </source>
</evidence>
<dbReference type="RefSeq" id="WP_135878184.1">
    <property type="nucleotide sequence ID" value="NZ_SRSO01000024.1"/>
</dbReference>
<comment type="caution">
    <text evidence="2">The sequence shown here is derived from an EMBL/GenBank/DDBJ whole genome shotgun (WGS) entry which is preliminary data.</text>
</comment>
<dbReference type="InterPro" id="IPR056695">
    <property type="entry name" value="DUF7793"/>
</dbReference>
<dbReference type="OrthoDB" id="957652at2"/>
<dbReference type="Pfam" id="PF25056">
    <property type="entry name" value="DUF7793"/>
    <property type="match status" value="1"/>
</dbReference>
<feature type="domain" description="DUF7793" evidence="1">
    <location>
        <begin position="13"/>
        <end position="124"/>
    </location>
</feature>
<evidence type="ECO:0000313" key="2">
    <source>
        <dbReference type="EMBL" id="TGV01402.1"/>
    </source>
</evidence>